<feature type="domain" description="Zn(2)-C6 fungal-type" evidence="6">
    <location>
        <begin position="4"/>
        <end position="34"/>
    </location>
</feature>
<accession>A0A395HKV4</accession>
<dbReference type="PANTHER" id="PTHR37534:SF8">
    <property type="entry name" value="ZN(II)2CYS6 TRANSCRIPTION FACTOR (EUROFUNG)"/>
    <property type="match status" value="1"/>
</dbReference>
<sequence>MNSSCYTCRRRHVECQMVRPPCKKCEKAGLECLLKRPLRWVEGATFRGTATNSPIESAFQVRPSTPRHVGSKSPDKSLHETDLVDYSSEITTSKGISWHVGIYEGFLRTPFNLDDPTLKGLDEGSRYYLNYYSRCVCKLFVMFDSQHNPLRQLIPAAIAHPVLLTSVVALAARHRANATQTFEQIQAADHPRVSKPCYDAALYKYRAIKGLSQALNDGTGSSLDVVISSAFLLIFLDLFESGSDKWNVHVEGVKKLIAALQVPTMSRDLGTTMEGMRDFAMQQIYLIDTLGTTFTRPGLLVNPGSHQPSTSLQMSVDKAYLGCPEQFVGALRSFSAARDCLAKPGRLDRVDAYLLLQTMKDSLESTQSFNCHAWAAGLEPSRSSLIQPTQSIQMLKDLGQAYKSGTLIYGWRVCDVFTGDSTPLDDIVDELISTVAALRSNEALFKCILWPLFVAGLESRHPCQRQLVGDCLRRFWFETKCINVINAEKILQRFWAQPEQGPSLGPNWIFSMGHIEGDWLLI</sequence>
<dbReference type="GO" id="GO:0045944">
    <property type="term" value="P:positive regulation of transcription by RNA polymerase II"/>
    <property type="evidence" value="ECO:0007669"/>
    <property type="project" value="TreeGrafter"/>
</dbReference>
<dbReference type="PANTHER" id="PTHR37534">
    <property type="entry name" value="TRANSCRIPTIONAL ACTIVATOR PROTEIN UGA3"/>
    <property type="match status" value="1"/>
</dbReference>
<keyword evidence="2" id="KW-0805">Transcription regulation</keyword>
<organism evidence="7 8">
    <name type="scientific">Aspergillus homomorphus (strain CBS 101889)</name>
    <dbReference type="NCBI Taxonomy" id="1450537"/>
    <lineage>
        <taxon>Eukaryota</taxon>
        <taxon>Fungi</taxon>
        <taxon>Dikarya</taxon>
        <taxon>Ascomycota</taxon>
        <taxon>Pezizomycotina</taxon>
        <taxon>Eurotiomycetes</taxon>
        <taxon>Eurotiomycetidae</taxon>
        <taxon>Eurotiales</taxon>
        <taxon>Aspergillaceae</taxon>
        <taxon>Aspergillus</taxon>
        <taxon>Aspergillus subgen. Circumdati</taxon>
    </lineage>
</organism>
<proteinExistence type="predicted"/>
<dbReference type="OrthoDB" id="5130013at2759"/>
<evidence type="ECO:0000256" key="5">
    <source>
        <dbReference type="ARBA" id="ARBA00023242"/>
    </source>
</evidence>
<dbReference type="SUPFAM" id="SSF57701">
    <property type="entry name" value="Zn2/Cys6 DNA-binding domain"/>
    <property type="match status" value="1"/>
</dbReference>
<dbReference type="GO" id="GO:0008270">
    <property type="term" value="F:zinc ion binding"/>
    <property type="evidence" value="ECO:0007669"/>
    <property type="project" value="InterPro"/>
</dbReference>
<evidence type="ECO:0000256" key="2">
    <source>
        <dbReference type="ARBA" id="ARBA00023015"/>
    </source>
</evidence>
<dbReference type="GO" id="GO:0000976">
    <property type="term" value="F:transcription cis-regulatory region binding"/>
    <property type="evidence" value="ECO:0007669"/>
    <property type="project" value="TreeGrafter"/>
</dbReference>
<dbReference type="Gene3D" id="4.10.240.10">
    <property type="entry name" value="Zn(2)-C6 fungal-type DNA-binding domain"/>
    <property type="match status" value="1"/>
</dbReference>
<dbReference type="GeneID" id="37198615"/>
<comment type="subcellular location">
    <subcellularLocation>
        <location evidence="1">Nucleus</location>
    </subcellularLocation>
</comment>
<keyword evidence="5" id="KW-0539">Nucleus</keyword>
<keyword evidence="4" id="KW-0804">Transcription</keyword>
<name>A0A395HKV4_ASPHC</name>
<dbReference type="InterPro" id="IPR001138">
    <property type="entry name" value="Zn2Cys6_DnaBD"/>
</dbReference>
<gene>
    <name evidence="7" type="ORF">BO97DRAFT_401087</name>
</gene>
<dbReference type="InterPro" id="IPR036864">
    <property type="entry name" value="Zn2-C6_fun-type_DNA-bd_sf"/>
</dbReference>
<protein>
    <recommendedName>
        <fullName evidence="6">Zn(2)-C6 fungal-type domain-containing protein</fullName>
    </recommendedName>
</protein>
<reference evidence="7 8" key="1">
    <citation type="submission" date="2018-02" db="EMBL/GenBank/DDBJ databases">
        <title>The genomes of Aspergillus section Nigri reveals drivers in fungal speciation.</title>
        <authorList>
            <consortium name="DOE Joint Genome Institute"/>
            <person name="Vesth T.C."/>
            <person name="Nybo J."/>
            <person name="Theobald S."/>
            <person name="Brandl J."/>
            <person name="Frisvad J.C."/>
            <person name="Nielsen K.F."/>
            <person name="Lyhne E.K."/>
            <person name="Kogle M.E."/>
            <person name="Kuo A."/>
            <person name="Riley R."/>
            <person name="Clum A."/>
            <person name="Nolan M."/>
            <person name="Lipzen A."/>
            <person name="Salamov A."/>
            <person name="Henrissat B."/>
            <person name="Wiebenga A."/>
            <person name="De vries R.P."/>
            <person name="Grigoriev I.V."/>
            <person name="Mortensen U.H."/>
            <person name="Andersen M.R."/>
            <person name="Baker S.E."/>
        </authorList>
    </citation>
    <scope>NUCLEOTIDE SEQUENCE [LARGE SCALE GENOMIC DNA]</scope>
    <source>
        <strain evidence="7 8">CBS 101889</strain>
    </source>
</reference>
<dbReference type="Proteomes" id="UP000248961">
    <property type="component" value="Unassembled WGS sequence"/>
</dbReference>
<dbReference type="Pfam" id="PF11951">
    <property type="entry name" value="Fungal_trans_2"/>
    <property type="match status" value="1"/>
</dbReference>
<dbReference type="InterPro" id="IPR021858">
    <property type="entry name" value="Fun_TF"/>
</dbReference>
<dbReference type="EMBL" id="KZ824347">
    <property type="protein sequence ID" value="RAL06904.1"/>
    <property type="molecule type" value="Genomic_DNA"/>
</dbReference>
<dbReference type="PROSITE" id="PS00463">
    <property type="entry name" value="ZN2_CY6_FUNGAL_1"/>
    <property type="match status" value="1"/>
</dbReference>
<dbReference type="AlphaFoldDB" id="A0A395HKV4"/>
<dbReference type="Pfam" id="PF00172">
    <property type="entry name" value="Zn_clus"/>
    <property type="match status" value="1"/>
</dbReference>
<keyword evidence="3" id="KW-0238">DNA-binding</keyword>
<evidence type="ECO:0000313" key="8">
    <source>
        <dbReference type="Proteomes" id="UP000248961"/>
    </source>
</evidence>
<evidence type="ECO:0000256" key="3">
    <source>
        <dbReference type="ARBA" id="ARBA00023125"/>
    </source>
</evidence>
<dbReference type="VEuPathDB" id="FungiDB:BO97DRAFT_401087"/>
<dbReference type="RefSeq" id="XP_025546058.1">
    <property type="nucleotide sequence ID" value="XM_025694326.1"/>
</dbReference>
<dbReference type="CDD" id="cd00067">
    <property type="entry name" value="GAL4"/>
    <property type="match status" value="1"/>
</dbReference>
<dbReference type="GO" id="GO:0005634">
    <property type="term" value="C:nucleus"/>
    <property type="evidence" value="ECO:0007669"/>
    <property type="project" value="UniProtKB-SubCell"/>
</dbReference>
<keyword evidence="8" id="KW-1185">Reference proteome</keyword>
<dbReference type="STRING" id="1450537.A0A395HKV4"/>
<dbReference type="GO" id="GO:0000981">
    <property type="term" value="F:DNA-binding transcription factor activity, RNA polymerase II-specific"/>
    <property type="evidence" value="ECO:0007669"/>
    <property type="project" value="InterPro"/>
</dbReference>
<dbReference type="PROSITE" id="PS50048">
    <property type="entry name" value="ZN2_CY6_FUNGAL_2"/>
    <property type="match status" value="1"/>
</dbReference>
<evidence type="ECO:0000256" key="4">
    <source>
        <dbReference type="ARBA" id="ARBA00023163"/>
    </source>
</evidence>
<evidence type="ECO:0000313" key="7">
    <source>
        <dbReference type="EMBL" id="RAL06904.1"/>
    </source>
</evidence>
<dbReference type="SMART" id="SM00066">
    <property type="entry name" value="GAL4"/>
    <property type="match status" value="1"/>
</dbReference>
<evidence type="ECO:0000259" key="6">
    <source>
        <dbReference type="PROSITE" id="PS50048"/>
    </source>
</evidence>
<evidence type="ECO:0000256" key="1">
    <source>
        <dbReference type="ARBA" id="ARBA00004123"/>
    </source>
</evidence>